<comment type="caution">
    <text evidence="1">The sequence shown here is derived from an EMBL/GenBank/DDBJ whole genome shotgun (WGS) entry which is preliminary data.</text>
</comment>
<keyword evidence="2" id="KW-1185">Reference proteome</keyword>
<name>A0A0D2GBK9_9BACT</name>
<reference evidence="1 2" key="1">
    <citation type="submission" date="2013-11" db="EMBL/GenBank/DDBJ databases">
        <title>Metagenomic analysis of a methanogenic consortium involved in long chain n-alkane degradation.</title>
        <authorList>
            <person name="Davidova I.A."/>
            <person name="Callaghan A.V."/>
            <person name="Wawrik B."/>
            <person name="Pruitt S."/>
            <person name="Marks C."/>
            <person name="Duncan K.E."/>
            <person name="Suflita J.M."/>
        </authorList>
    </citation>
    <scope>NUCLEOTIDE SEQUENCE [LARGE SCALE GENOMIC DNA]</scope>
    <source>
        <strain evidence="1 2">SPR</strain>
    </source>
</reference>
<dbReference type="AlphaFoldDB" id="A0A0D2GBK9"/>
<organism evidence="1 2">
    <name type="scientific">Dethiosulfatarculus sandiegensis</name>
    <dbReference type="NCBI Taxonomy" id="1429043"/>
    <lineage>
        <taxon>Bacteria</taxon>
        <taxon>Pseudomonadati</taxon>
        <taxon>Thermodesulfobacteriota</taxon>
        <taxon>Desulfarculia</taxon>
        <taxon>Desulfarculales</taxon>
        <taxon>Desulfarculaceae</taxon>
        <taxon>Dethiosulfatarculus</taxon>
    </lineage>
</organism>
<evidence type="ECO:0000313" key="1">
    <source>
        <dbReference type="EMBL" id="KIX12267.1"/>
    </source>
</evidence>
<dbReference type="Proteomes" id="UP000032233">
    <property type="component" value="Unassembled WGS sequence"/>
</dbReference>
<proteinExistence type="predicted"/>
<gene>
    <name evidence="1" type="ORF">X474_19875</name>
</gene>
<dbReference type="InParanoid" id="A0A0D2GBK9"/>
<accession>A0A0D2GBK9</accession>
<sequence length="44" mass="4790">MKNLSGDYYCFFGLFEAAPFTCSSMGPFSFSTVKKVGLGWKAAP</sequence>
<protein>
    <submittedName>
        <fullName evidence="1">Uncharacterized protein</fullName>
    </submittedName>
</protein>
<evidence type="ECO:0000313" key="2">
    <source>
        <dbReference type="Proteomes" id="UP000032233"/>
    </source>
</evidence>
<dbReference type="EMBL" id="AZAC01000034">
    <property type="protein sequence ID" value="KIX12267.1"/>
    <property type="molecule type" value="Genomic_DNA"/>
</dbReference>